<dbReference type="Pfam" id="PF01129">
    <property type="entry name" value="ART"/>
    <property type="match status" value="1"/>
</dbReference>
<comment type="catalytic activity">
    <reaction evidence="6 7">
        <text>L-arginyl-[protein] + NAD(+) = N(omega)-(ADP-D-ribosyl)-L-arginyl-[protein] + nicotinamide + H(+)</text>
        <dbReference type="Rhea" id="RHEA:19149"/>
        <dbReference type="Rhea" id="RHEA-COMP:10532"/>
        <dbReference type="Rhea" id="RHEA-COMP:15087"/>
        <dbReference type="ChEBI" id="CHEBI:15378"/>
        <dbReference type="ChEBI" id="CHEBI:17154"/>
        <dbReference type="ChEBI" id="CHEBI:29965"/>
        <dbReference type="ChEBI" id="CHEBI:57540"/>
        <dbReference type="ChEBI" id="CHEBI:142554"/>
        <dbReference type="EC" id="2.4.2.31"/>
    </reaction>
</comment>
<gene>
    <name evidence="8" type="ORF">M9458_050258</name>
</gene>
<evidence type="ECO:0000313" key="9">
    <source>
        <dbReference type="Proteomes" id="UP001529510"/>
    </source>
</evidence>
<dbReference type="PANTHER" id="PTHR10339:SF27">
    <property type="entry name" value="NAD(P)(+)--ARGININE ADP-RIBOSYLTRANSFERASE"/>
    <property type="match status" value="1"/>
</dbReference>
<keyword evidence="5 7" id="KW-0521">NADP</keyword>
<dbReference type="EMBL" id="JAMKFB020000027">
    <property type="protein sequence ID" value="KAL0154436.1"/>
    <property type="molecule type" value="Genomic_DNA"/>
</dbReference>
<reference evidence="8 9" key="1">
    <citation type="submission" date="2024-05" db="EMBL/GenBank/DDBJ databases">
        <title>Genome sequencing and assembly of Indian major carp, Cirrhinus mrigala (Hamilton, 1822).</title>
        <authorList>
            <person name="Mohindra V."/>
            <person name="Chowdhury L.M."/>
            <person name="Lal K."/>
            <person name="Jena J.K."/>
        </authorList>
    </citation>
    <scope>NUCLEOTIDE SEQUENCE [LARGE SCALE GENOMIC DNA]</scope>
    <source>
        <strain evidence="8">CM1030</strain>
        <tissue evidence="8">Blood</tissue>
    </source>
</reference>
<keyword evidence="7" id="KW-0520">NAD</keyword>
<proteinExistence type="inferred from homology"/>
<dbReference type="PROSITE" id="PS51996">
    <property type="entry name" value="TR_MART"/>
    <property type="match status" value="1"/>
</dbReference>
<keyword evidence="9" id="KW-1185">Reference proteome</keyword>
<evidence type="ECO:0000256" key="6">
    <source>
        <dbReference type="ARBA" id="ARBA00047597"/>
    </source>
</evidence>
<dbReference type="AlphaFoldDB" id="A0ABD0MZK3"/>
<dbReference type="GO" id="GO:0106274">
    <property type="term" value="F:NAD+-protein-arginine ADP-ribosyltransferase activity"/>
    <property type="evidence" value="ECO:0007669"/>
    <property type="project" value="UniProtKB-EC"/>
</dbReference>
<dbReference type="GO" id="GO:0016779">
    <property type="term" value="F:nucleotidyltransferase activity"/>
    <property type="evidence" value="ECO:0007669"/>
    <property type="project" value="UniProtKB-KW"/>
</dbReference>
<keyword evidence="4" id="KW-0548">Nucleotidyltransferase</keyword>
<organism evidence="8 9">
    <name type="scientific">Cirrhinus mrigala</name>
    <name type="common">Mrigala</name>
    <dbReference type="NCBI Taxonomy" id="683832"/>
    <lineage>
        <taxon>Eukaryota</taxon>
        <taxon>Metazoa</taxon>
        <taxon>Chordata</taxon>
        <taxon>Craniata</taxon>
        <taxon>Vertebrata</taxon>
        <taxon>Euteleostomi</taxon>
        <taxon>Actinopterygii</taxon>
        <taxon>Neopterygii</taxon>
        <taxon>Teleostei</taxon>
        <taxon>Ostariophysi</taxon>
        <taxon>Cypriniformes</taxon>
        <taxon>Cyprinidae</taxon>
        <taxon>Labeoninae</taxon>
        <taxon>Labeonini</taxon>
        <taxon>Cirrhinus</taxon>
    </lineage>
</organism>
<sequence length="228" mass="25773">MFSEVAEYSFQNCRKEMLQMVTKPGGLLETELNNNNDFKTMWQSNATCKKAIPEVTPDHIAALQSYAEASPSFHKNFKKLLKTSRGSSSYQDEFPFKSLFFLLTDAMQLIGKNKCRTVYSGTDKEYSAKIGEKVHFESFFPAELQLTDLTEDAVSDDDTGTLFHIMSCSVISLEDYKCYTEEFELLISPTEVFTVTDIRSVNNSNDKFKKITLTHFGNQSSSDCIGLA</sequence>
<comment type="similarity">
    <text evidence="1 7">Belongs to the Arg-specific ADP-ribosyltransferase family.</text>
</comment>
<dbReference type="Gene3D" id="3.90.176.10">
    <property type="entry name" value="Toxin ADP-ribosyltransferase, Chain A, domain 1"/>
    <property type="match status" value="1"/>
</dbReference>
<name>A0ABD0MZK3_CIRMR</name>
<dbReference type="InterPro" id="IPR050999">
    <property type="entry name" value="ADP-ribosyltransferase_ARG"/>
</dbReference>
<evidence type="ECO:0000256" key="1">
    <source>
        <dbReference type="ARBA" id="ARBA00009558"/>
    </source>
</evidence>
<evidence type="ECO:0000256" key="5">
    <source>
        <dbReference type="ARBA" id="ARBA00022857"/>
    </source>
</evidence>
<dbReference type="PANTHER" id="PTHR10339">
    <property type="entry name" value="ADP-RIBOSYLTRANSFERASE"/>
    <property type="match status" value="1"/>
</dbReference>
<accession>A0ABD0MZK3</accession>
<evidence type="ECO:0000256" key="7">
    <source>
        <dbReference type="RuleBase" id="RU361228"/>
    </source>
</evidence>
<dbReference type="InterPro" id="IPR000768">
    <property type="entry name" value="ART"/>
</dbReference>
<comment type="caution">
    <text evidence="8">The sequence shown here is derived from an EMBL/GenBank/DDBJ whole genome shotgun (WGS) entry which is preliminary data.</text>
</comment>
<evidence type="ECO:0000313" key="8">
    <source>
        <dbReference type="EMBL" id="KAL0154436.1"/>
    </source>
</evidence>
<protein>
    <recommendedName>
        <fullName evidence="7">NAD(P)(+)--arginine ADP-ribosyltransferase</fullName>
        <ecNumber evidence="7">2.4.2.31</ecNumber>
    </recommendedName>
    <alternativeName>
        <fullName evidence="7">Mono(ADP-ribosyl)transferase</fullName>
    </alternativeName>
</protein>
<dbReference type="SUPFAM" id="SSF56399">
    <property type="entry name" value="ADP-ribosylation"/>
    <property type="match status" value="1"/>
</dbReference>
<dbReference type="Proteomes" id="UP001529510">
    <property type="component" value="Unassembled WGS sequence"/>
</dbReference>
<dbReference type="PRINTS" id="PR00970">
    <property type="entry name" value="RIBTRNSFRASE"/>
</dbReference>
<evidence type="ECO:0000256" key="2">
    <source>
        <dbReference type="ARBA" id="ARBA00022676"/>
    </source>
</evidence>
<evidence type="ECO:0000256" key="3">
    <source>
        <dbReference type="ARBA" id="ARBA00022679"/>
    </source>
</evidence>
<keyword evidence="3 7" id="KW-0808">Transferase</keyword>
<evidence type="ECO:0000256" key="4">
    <source>
        <dbReference type="ARBA" id="ARBA00022695"/>
    </source>
</evidence>
<dbReference type="EC" id="2.4.2.31" evidence="7"/>
<feature type="non-terminal residue" evidence="8">
    <location>
        <position position="228"/>
    </location>
</feature>
<keyword evidence="2 7" id="KW-0328">Glycosyltransferase</keyword>